<name>A0A917HLY1_9SPHI</name>
<dbReference type="PROSITE" id="PS00061">
    <property type="entry name" value="ADH_SHORT"/>
    <property type="match status" value="1"/>
</dbReference>
<dbReference type="Pfam" id="PF00106">
    <property type="entry name" value="adh_short"/>
    <property type="match status" value="1"/>
</dbReference>
<dbReference type="Proteomes" id="UP000660862">
    <property type="component" value="Unassembled WGS sequence"/>
</dbReference>
<dbReference type="EMBL" id="BMER01000001">
    <property type="protein sequence ID" value="GGG82674.1"/>
    <property type="molecule type" value="Genomic_DNA"/>
</dbReference>
<dbReference type="AlphaFoldDB" id="A0A917HLY1"/>
<dbReference type="PRINTS" id="PR00081">
    <property type="entry name" value="GDHRDH"/>
</dbReference>
<evidence type="ECO:0000313" key="5">
    <source>
        <dbReference type="Proteomes" id="UP000660862"/>
    </source>
</evidence>
<gene>
    <name evidence="4" type="ORF">GCM10007415_14480</name>
</gene>
<dbReference type="SUPFAM" id="SSF51735">
    <property type="entry name" value="NAD(P)-binding Rossmann-fold domains"/>
    <property type="match status" value="1"/>
</dbReference>
<dbReference type="PANTHER" id="PTHR44196:SF1">
    <property type="entry name" value="DEHYDROGENASE_REDUCTASE SDR FAMILY MEMBER 7B"/>
    <property type="match status" value="1"/>
</dbReference>
<comment type="similarity">
    <text evidence="1 3">Belongs to the short-chain dehydrogenases/reductases (SDR) family.</text>
</comment>
<dbReference type="InterPro" id="IPR036291">
    <property type="entry name" value="NAD(P)-bd_dom_sf"/>
</dbReference>
<comment type="caution">
    <text evidence="4">The sequence shown here is derived from an EMBL/GenBank/DDBJ whole genome shotgun (WGS) entry which is preliminary data.</text>
</comment>
<evidence type="ECO:0000256" key="2">
    <source>
        <dbReference type="ARBA" id="ARBA00023002"/>
    </source>
</evidence>
<sequence>MLTNQTALITGATKGMGRAIAEKLSQNGCNLLLSARNDDALEALKMELEAHNPAISVRYFACDFSEGDQLEQLIQWVERIASHLDILVNNVGIFKPVSILDESTADFELQMRINYYTPHILSRAVGRNMRKNRRGHIFNISSIASRIPVSSAGTYTVTKYAVRGLTQVLRDELRPFDVKVTEIIPGSTLTSSWEGTTIPADQFILPADIAAAIIACLQMSEGASVDEMVIKPKYGNS</sequence>
<dbReference type="Gene3D" id="3.40.50.720">
    <property type="entry name" value="NAD(P)-binding Rossmann-like Domain"/>
    <property type="match status" value="1"/>
</dbReference>
<reference evidence="4" key="1">
    <citation type="journal article" date="2014" name="Int. J. Syst. Evol. Microbiol.">
        <title>Complete genome sequence of Corynebacterium casei LMG S-19264T (=DSM 44701T), isolated from a smear-ripened cheese.</title>
        <authorList>
            <consortium name="US DOE Joint Genome Institute (JGI-PGF)"/>
            <person name="Walter F."/>
            <person name="Albersmeier A."/>
            <person name="Kalinowski J."/>
            <person name="Ruckert C."/>
        </authorList>
    </citation>
    <scope>NUCLEOTIDE SEQUENCE</scope>
    <source>
        <strain evidence="4">CGMCC 1.12195</strain>
    </source>
</reference>
<keyword evidence="2" id="KW-0560">Oxidoreductase</keyword>
<proteinExistence type="inferred from homology"/>
<accession>A0A917HLY1</accession>
<dbReference type="InterPro" id="IPR020904">
    <property type="entry name" value="Sc_DH/Rdtase_CS"/>
</dbReference>
<dbReference type="GO" id="GO:0016491">
    <property type="term" value="F:oxidoreductase activity"/>
    <property type="evidence" value="ECO:0007669"/>
    <property type="project" value="UniProtKB-KW"/>
</dbReference>
<protein>
    <submittedName>
        <fullName evidence="4">SDR family oxidoreductase</fullName>
    </submittedName>
</protein>
<keyword evidence="5" id="KW-1185">Reference proteome</keyword>
<dbReference type="PANTHER" id="PTHR44196">
    <property type="entry name" value="DEHYDROGENASE/REDUCTASE SDR FAMILY MEMBER 7B"/>
    <property type="match status" value="1"/>
</dbReference>
<reference evidence="4" key="2">
    <citation type="submission" date="2020-09" db="EMBL/GenBank/DDBJ databases">
        <authorList>
            <person name="Sun Q."/>
            <person name="Zhou Y."/>
        </authorList>
    </citation>
    <scope>NUCLEOTIDE SEQUENCE</scope>
    <source>
        <strain evidence="4">CGMCC 1.12195</strain>
    </source>
</reference>
<evidence type="ECO:0000313" key="4">
    <source>
        <dbReference type="EMBL" id="GGG82674.1"/>
    </source>
</evidence>
<dbReference type="CDD" id="cd05233">
    <property type="entry name" value="SDR_c"/>
    <property type="match status" value="1"/>
</dbReference>
<dbReference type="InterPro" id="IPR002347">
    <property type="entry name" value="SDR_fam"/>
</dbReference>
<evidence type="ECO:0000256" key="1">
    <source>
        <dbReference type="ARBA" id="ARBA00006484"/>
    </source>
</evidence>
<dbReference type="PRINTS" id="PR00080">
    <property type="entry name" value="SDRFAMILY"/>
</dbReference>
<dbReference type="GO" id="GO:0016020">
    <property type="term" value="C:membrane"/>
    <property type="evidence" value="ECO:0007669"/>
    <property type="project" value="TreeGrafter"/>
</dbReference>
<organism evidence="4 5">
    <name type="scientific">Parapedobacter pyrenivorans</name>
    <dbReference type="NCBI Taxonomy" id="1305674"/>
    <lineage>
        <taxon>Bacteria</taxon>
        <taxon>Pseudomonadati</taxon>
        <taxon>Bacteroidota</taxon>
        <taxon>Sphingobacteriia</taxon>
        <taxon>Sphingobacteriales</taxon>
        <taxon>Sphingobacteriaceae</taxon>
        <taxon>Parapedobacter</taxon>
    </lineage>
</organism>
<evidence type="ECO:0000256" key="3">
    <source>
        <dbReference type="RuleBase" id="RU000363"/>
    </source>
</evidence>